<evidence type="ECO:0000313" key="2">
    <source>
        <dbReference type="Proteomes" id="UP001163211"/>
    </source>
</evidence>
<keyword evidence="2" id="KW-1185">Reference proteome</keyword>
<dbReference type="EMBL" id="JAPMLV010000001">
    <property type="protein sequence ID" value="MCX8303274.1"/>
    <property type="molecule type" value="Genomic_DNA"/>
</dbReference>
<accession>A0ABT3XHS9</accession>
<sequence>MEAFTESVYLAIFREHAAKAVQGMESHGCYWFTGIRPSYGIVVELLEDAGYSVITFNPPPVYEFAIYLSDSYPSQVELERIAMYRQSLRDKGVSEDKLPVSLA</sequence>
<gene>
    <name evidence="1" type="ORF">OTG14_09895</name>
</gene>
<organism evidence="1 2">
    <name type="scientific">Enterobacter pseudoroggenkampii</name>
    <dbReference type="NCBI Taxonomy" id="2996112"/>
    <lineage>
        <taxon>Bacteria</taxon>
        <taxon>Pseudomonadati</taxon>
        <taxon>Pseudomonadota</taxon>
        <taxon>Gammaproteobacteria</taxon>
        <taxon>Enterobacterales</taxon>
        <taxon>Enterobacteriaceae</taxon>
        <taxon>Enterobacter</taxon>
    </lineage>
</organism>
<evidence type="ECO:0000313" key="1">
    <source>
        <dbReference type="EMBL" id="MCX8303274.1"/>
    </source>
</evidence>
<dbReference type="Proteomes" id="UP001163211">
    <property type="component" value="Unassembled WGS sequence"/>
</dbReference>
<comment type="caution">
    <text evidence="1">The sequence shown here is derived from an EMBL/GenBank/DDBJ whole genome shotgun (WGS) entry which is preliminary data.</text>
</comment>
<proteinExistence type="predicted"/>
<dbReference type="RefSeq" id="WP_267215011.1">
    <property type="nucleotide sequence ID" value="NZ_JAPMLV010000001.1"/>
</dbReference>
<protein>
    <submittedName>
        <fullName evidence="1">Uncharacterized protein</fullName>
    </submittedName>
</protein>
<reference evidence="1" key="1">
    <citation type="submission" date="2022-11" db="EMBL/GenBank/DDBJ databases">
        <title>The draft genomes of two Enterobacter strains.</title>
        <authorList>
            <person name="He Y."/>
            <person name="Wu S."/>
            <person name="Feng Y."/>
            <person name="Zong Z."/>
        </authorList>
    </citation>
    <scope>NUCLEOTIDE SEQUENCE</scope>
    <source>
        <strain evidence="1">155092</strain>
    </source>
</reference>
<name>A0ABT3XHS9_9ENTR</name>